<dbReference type="Pfam" id="PF00480">
    <property type="entry name" value="ROK"/>
    <property type="match status" value="1"/>
</dbReference>
<dbReference type="PROSITE" id="PS01125">
    <property type="entry name" value="ROK"/>
    <property type="match status" value="1"/>
</dbReference>
<sequence length="217" mass="23168">MPGRLVGIEGLDWKKFLNTSARVRVMNDAQASLLGEVRQGAAEGKDDVVLLTIGTGVGGAAICDGRLLRGHIGRAGHFGHISLDPFGKPDVCQTPGSLEDAIGDCTVEKRSGGHFTRTKELVDAHLDGDLKARSIWLRSVRHLAAGIVSLVNSLDPEVVLLAGGIANAGDALLEPLHNYLDEMEWSPANHRIDLRIATLGEWAGALGALHYGMEDER</sequence>
<dbReference type="PANTHER" id="PTHR18964">
    <property type="entry name" value="ROK (REPRESSOR, ORF, KINASE) FAMILY"/>
    <property type="match status" value="1"/>
</dbReference>
<dbReference type="SUPFAM" id="SSF53067">
    <property type="entry name" value="Actin-like ATPase domain"/>
    <property type="match status" value="1"/>
</dbReference>
<gene>
    <name evidence="1" type="ORF">METZ01_LOCUS121634</name>
</gene>
<proteinExistence type="predicted"/>
<dbReference type="PANTHER" id="PTHR18964:SF169">
    <property type="entry name" value="N-ACETYLMANNOSAMINE KINASE"/>
    <property type="match status" value="1"/>
</dbReference>
<protein>
    <recommendedName>
        <fullName evidence="2">ROK family protein</fullName>
    </recommendedName>
</protein>
<name>A0A381XVX2_9ZZZZ</name>
<dbReference type="InterPro" id="IPR043129">
    <property type="entry name" value="ATPase_NBD"/>
</dbReference>
<dbReference type="AlphaFoldDB" id="A0A381XVX2"/>
<evidence type="ECO:0008006" key="2">
    <source>
        <dbReference type="Google" id="ProtNLM"/>
    </source>
</evidence>
<dbReference type="EMBL" id="UINC01016538">
    <property type="protein sequence ID" value="SVA68780.1"/>
    <property type="molecule type" value="Genomic_DNA"/>
</dbReference>
<accession>A0A381XVX2</accession>
<evidence type="ECO:0000313" key="1">
    <source>
        <dbReference type="EMBL" id="SVA68780.1"/>
    </source>
</evidence>
<reference evidence="1" key="1">
    <citation type="submission" date="2018-05" db="EMBL/GenBank/DDBJ databases">
        <authorList>
            <person name="Lanie J.A."/>
            <person name="Ng W.-L."/>
            <person name="Kazmierczak K.M."/>
            <person name="Andrzejewski T.M."/>
            <person name="Davidsen T.M."/>
            <person name="Wayne K.J."/>
            <person name="Tettelin H."/>
            <person name="Glass J.I."/>
            <person name="Rusch D."/>
            <person name="Podicherti R."/>
            <person name="Tsui H.-C.T."/>
            <person name="Winkler M.E."/>
        </authorList>
    </citation>
    <scope>NUCLEOTIDE SEQUENCE</scope>
</reference>
<dbReference type="Gene3D" id="3.30.420.40">
    <property type="match status" value="2"/>
</dbReference>
<dbReference type="InterPro" id="IPR000600">
    <property type="entry name" value="ROK"/>
</dbReference>
<organism evidence="1">
    <name type="scientific">marine metagenome</name>
    <dbReference type="NCBI Taxonomy" id="408172"/>
    <lineage>
        <taxon>unclassified sequences</taxon>
        <taxon>metagenomes</taxon>
        <taxon>ecological metagenomes</taxon>
    </lineage>
</organism>
<dbReference type="InterPro" id="IPR049874">
    <property type="entry name" value="ROK_cs"/>
</dbReference>